<evidence type="ECO:0000256" key="4">
    <source>
        <dbReference type="ARBA" id="ARBA00022853"/>
    </source>
</evidence>
<feature type="domain" description="ENT" evidence="13">
    <location>
        <begin position="109"/>
        <end position="207"/>
    </location>
</feature>
<keyword evidence="5" id="KW-0805">Transcription regulation</keyword>
<keyword evidence="4" id="KW-0156">Chromatin regulator</keyword>
<keyword evidence="6" id="KW-0804">Transcription</keyword>
<dbReference type="GO" id="GO:0006281">
    <property type="term" value="P:DNA repair"/>
    <property type="evidence" value="ECO:0007669"/>
    <property type="project" value="UniProtKB-KW"/>
</dbReference>
<sequence length="1466" mass="157501">MPVVWPTLLDLSRDECKRILRKLAPSSQKPLRHESQVEEEANVQAEAQKKKDEAEVQIGTERDGLDKHWSPPAVPTRLANIPHPSLAPIMHQWMVSWTVLCTVLARSHSMQELAPDELEAYAGVISALRAQGDLTKEKKDLLGELSKVLSISTERHRAEVRRAVNDERLTTIAHKMNLSLYLGERPSYSMSGPNSSSEWSIEGRRLVPLMPRLVPQTAFTVTANAVANAAIQHNASLPVPAETGSKEVVVCYSYTSTTSTPTSTPVPSGSIATVKSPRPASPASNVVVLPSGSTVYVKSVSCSDEDEKPRKRRRTNSSSSSPVVLKEVPKAVVPVSKTITVPVSGSPKMSNIMQSIANSLPPHMSPVKITFTKPSTQTTNTTTQKVIIVTTSPSSTFVPNILSKSHNYAAVTKLVPTSVIASTTQKPPVVITASQSSLVSSSSSGSSSSTPSPIPNTVAVTAVVSSTPSVVMSTVAQGVSTSAIKMASTRLPSPKNLVGTPTQILAQFPKQHQQSPKQQLHQVQQQTQQQVAQPSSVSHQQQPQQSPLPPGIKPTIQIKQESGVKIITQQVQPSKILPKPVTATLPTSSNSPIMVVSSNGAIMTTKLVTTPTGTQATYTRPTVSPSIGRMAATPGAATYVKTTSGSIITVVPKSLATLGGKIISSNIVSGTTTKITTIPMTSKPNVIVVQKTTGKGTTIQGLPGKNVVTTLLNAGRDIQINHQQTWRLICVLQAEPAAHDAACGTRARTPDLGEKTIQTVPTGAKPAIITATRPITKMIVTQPKGIGSTVQPAAKIIPTKIVYGQQGKTQVLIKPKPVTFQATVVSEQTRQLVTETLQQASRVAEASNSSIQEGKEEPQSYTDSSSSTESSQSSQDSQPVVHVIASRRQDWSEHEIAMETSPTIIYQDVSSESQSATSTIKALLELQQTTVKEKLESKPRQPTIDLSQMAVPIQMTQEKRHSPESPSIAVVESELVAEYITTECSDEGTEVAFPLLVSHRSQPQQPSQPQRTLLQHVAQSQTATQTSVVVKSIPASSPGAITHIMQQALSSHTAFTKHSEELGTEEGEVEEMDTLDPQTGLFYRSALTQSQSAKQQKLSQPQLEQTQLQVKTLQCFQTKQKQTIHLQADQLQHKLPQMPQLSIRHQKLTPLQQEQAQPKPDVQHTQHPIVAKDRQLPTLMAQPPQTVVQVLAVKTTQQLPKLQQAPNQPKIYVQPQTPQTQMALPASSEKQPASQVEQPIITQGSSVTKITFEGRQPPTVTKITGGSSVPKLTSPVTSISPIQTSEKTAVSDILKMSLMEAQIDTNVEHMVVDPPKKALATSMLPGEAGSSSSTHVVVTGMANCTPQQQKCRESCSSPSAAGPPLTTRKIDAAVMPTTGQFMHIQNVGQQKAEESPAEIIIQAIPQYAIPCHSSSNVVVEPSGLLELNNFTSQQLDDDETAMEQDIDSSTEDGTEPSPSQSSAERS</sequence>
<keyword evidence="15" id="KW-1185">Reference proteome</keyword>
<feature type="region of interest" description="Disordered" evidence="12">
    <location>
        <begin position="299"/>
        <end position="323"/>
    </location>
</feature>
<feature type="region of interest" description="Disordered" evidence="12">
    <location>
        <begin position="843"/>
        <end position="880"/>
    </location>
</feature>
<dbReference type="EMBL" id="KB107237">
    <property type="protein sequence ID" value="ELK30175.1"/>
    <property type="molecule type" value="Genomic_DNA"/>
</dbReference>
<dbReference type="Pfam" id="PF03735">
    <property type="entry name" value="ENT"/>
    <property type="match status" value="1"/>
</dbReference>
<gene>
    <name evidence="14" type="ORF">MDA_GLEAN10007086</name>
</gene>
<evidence type="ECO:0000259" key="13">
    <source>
        <dbReference type="PROSITE" id="PS51138"/>
    </source>
</evidence>
<dbReference type="eggNOG" id="KOG4675">
    <property type="taxonomic scope" value="Eukaryota"/>
</dbReference>
<dbReference type="SMART" id="SM01191">
    <property type="entry name" value="ENT"/>
    <property type="match status" value="1"/>
</dbReference>
<feature type="compositionally biased region" description="Polar residues" evidence="12">
    <location>
        <begin position="843"/>
        <end position="852"/>
    </location>
</feature>
<feature type="region of interest" description="Disordered" evidence="12">
    <location>
        <begin position="509"/>
        <end position="554"/>
    </location>
</feature>
<dbReference type="PANTHER" id="PTHR16500">
    <property type="entry name" value="BRCA2-INTERACTING TRANSCRIPTIONAL REPRESSOR EMSY"/>
    <property type="match status" value="1"/>
</dbReference>
<feature type="compositionally biased region" description="Basic and acidic residues" evidence="12">
    <location>
        <begin position="47"/>
        <end position="56"/>
    </location>
</feature>
<comment type="subcellular location">
    <subcellularLocation>
        <location evidence="1">Nucleus</location>
    </subcellularLocation>
</comment>
<dbReference type="InterPro" id="IPR036142">
    <property type="entry name" value="ENT_dom-like_sf"/>
</dbReference>
<feature type="compositionally biased region" description="Low complexity" evidence="12">
    <location>
        <begin position="509"/>
        <end position="545"/>
    </location>
</feature>
<feature type="compositionally biased region" description="Low complexity" evidence="12">
    <location>
        <begin position="859"/>
        <end position="879"/>
    </location>
</feature>
<dbReference type="GO" id="GO:0006325">
    <property type="term" value="P:chromatin organization"/>
    <property type="evidence" value="ECO:0007669"/>
    <property type="project" value="UniProtKB-KW"/>
</dbReference>
<keyword evidence="8" id="KW-0539">Nucleus</keyword>
<keyword evidence="2" id="KW-0678">Repressor</keyword>
<comment type="subunit">
    <text evidence="10">Homodimer. Interacts with the transactivation domain of BRCA2. Interacts with CBX1 (via chromoshadow domain). Interacts with ZMYND11. Does not interact with CBX3 or CBX5. Component of a nuclear receptor-mediated transcription complex composed of at least ZNF335, CCAR2 and EMSY; the complex stimulates the transcription of nuclear receptor target genes such as SOX9 and HOXA1. Within the complex interacts with CCAR2 and ZNF335. Components of this complex may associate with components of a histone methylation complex to form a complex at least composed of ZNF335, HCFC1, CCAR2, EMSY, MKI67, RBBP5, ASH2L and WDR5. Within this complex, interacts with ASH2L and RBBP5.</text>
</comment>
<evidence type="ECO:0000256" key="11">
    <source>
        <dbReference type="ARBA" id="ARBA00073247"/>
    </source>
</evidence>
<feature type="compositionally biased region" description="Low complexity" evidence="12">
    <location>
        <begin position="1001"/>
        <end position="1010"/>
    </location>
</feature>
<evidence type="ECO:0000313" key="14">
    <source>
        <dbReference type="EMBL" id="ELK30175.1"/>
    </source>
</evidence>
<feature type="region of interest" description="Disordered" evidence="12">
    <location>
        <begin position="26"/>
        <end position="56"/>
    </location>
</feature>
<dbReference type="FunFam" id="1.10.1240.40:FF:000001">
    <property type="entry name" value="BRCA2-interacting transcriptional repressor EMSY isoform X1"/>
    <property type="match status" value="1"/>
</dbReference>
<protein>
    <recommendedName>
        <fullName evidence="11">BRCA2-interacting transcriptional repressor EMSY</fullName>
    </recommendedName>
</protein>
<keyword evidence="3" id="KW-0227">DNA damage</keyword>
<evidence type="ECO:0000256" key="1">
    <source>
        <dbReference type="ARBA" id="ARBA00004123"/>
    </source>
</evidence>
<dbReference type="Proteomes" id="UP000010556">
    <property type="component" value="Unassembled WGS sequence"/>
</dbReference>
<feature type="compositionally biased region" description="Low complexity" evidence="12">
    <location>
        <begin position="256"/>
        <end position="270"/>
    </location>
</feature>
<dbReference type="PROSITE" id="PS51138">
    <property type="entry name" value="ENT"/>
    <property type="match status" value="1"/>
</dbReference>
<feature type="compositionally biased region" description="Acidic residues" evidence="12">
    <location>
        <begin position="1435"/>
        <end position="1454"/>
    </location>
</feature>
<evidence type="ECO:0000256" key="2">
    <source>
        <dbReference type="ARBA" id="ARBA00022491"/>
    </source>
</evidence>
<feature type="compositionally biased region" description="Polar residues" evidence="12">
    <location>
        <begin position="1456"/>
        <end position="1466"/>
    </location>
</feature>
<dbReference type="SUPFAM" id="SSF158639">
    <property type="entry name" value="ENT-like"/>
    <property type="match status" value="1"/>
</dbReference>
<evidence type="ECO:0000256" key="7">
    <source>
        <dbReference type="ARBA" id="ARBA00023204"/>
    </source>
</evidence>
<dbReference type="Gene3D" id="1.10.1240.40">
    <property type="entry name" value="ENT domain"/>
    <property type="match status" value="1"/>
</dbReference>
<organism evidence="14 15">
    <name type="scientific">Myotis davidii</name>
    <name type="common">David's myotis</name>
    <dbReference type="NCBI Taxonomy" id="225400"/>
    <lineage>
        <taxon>Eukaryota</taxon>
        <taxon>Metazoa</taxon>
        <taxon>Chordata</taxon>
        <taxon>Craniata</taxon>
        <taxon>Vertebrata</taxon>
        <taxon>Euteleostomi</taxon>
        <taxon>Mammalia</taxon>
        <taxon>Eutheria</taxon>
        <taxon>Laurasiatheria</taxon>
        <taxon>Chiroptera</taxon>
        <taxon>Yangochiroptera</taxon>
        <taxon>Vespertilionidae</taxon>
        <taxon>Myotis</taxon>
    </lineage>
</organism>
<reference evidence="15" key="1">
    <citation type="journal article" date="2013" name="Science">
        <title>Comparative analysis of bat genomes provides insight into the evolution of flight and immunity.</title>
        <authorList>
            <person name="Zhang G."/>
            <person name="Cowled C."/>
            <person name="Shi Z."/>
            <person name="Huang Z."/>
            <person name="Bishop-Lilly K.A."/>
            <person name="Fang X."/>
            <person name="Wynne J.W."/>
            <person name="Xiong Z."/>
            <person name="Baker M.L."/>
            <person name="Zhao W."/>
            <person name="Tachedjian M."/>
            <person name="Zhu Y."/>
            <person name="Zhou P."/>
            <person name="Jiang X."/>
            <person name="Ng J."/>
            <person name="Yang L."/>
            <person name="Wu L."/>
            <person name="Xiao J."/>
            <person name="Feng Y."/>
            <person name="Chen Y."/>
            <person name="Sun X."/>
            <person name="Zhang Y."/>
            <person name="Marsh G.A."/>
            <person name="Crameri G."/>
            <person name="Broder C.C."/>
            <person name="Frey K.G."/>
            <person name="Wang L.F."/>
            <person name="Wang J."/>
        </authorList>
    </citation>
    <scope>NUCLEOTIDE SEQUENCE [LARGE SCALE GENOMIC DNA]</scope>
</reference>
<dbReference type="GO" id="GO:0006355">
    <property type="term" value="P:regulation of DNA-templated transcription"/>
    <property type="evidence" value="ECO:0007669"/>
    <property type="project" value="InterPro"/>
</dbReference>
<evidence type="ECO:0000256" key="3">
    <source>
        <dbReference type="ARBA" id="ARBA00022763"/>
    </source>
</evidence>
<feature type="region of interest" description="Disordered" evidence="12">
    <location>
        <begin position="1431"/>
        <end position="1466"/>
    </location>
</feature>
<proteinExistence type="predicted"/>
<name>L5LVW9_MYODS</name>
<dbReference type="InterPro" id="IPR005491">
    <property type="entry name" value="ENT_dom"/>
</dbReference>
<keyword evidence="7" id="KW-0234">DNA repair</keyword>
<dbReference type="InterPro" id="IPR033482">
    <property type="entry name" value="EMSY"/>
</dbReference>
<accession>L5LVW9</accession>
<evidence type="ECO:0000313" key="15">
    <source>
        <dbReference type="Proteomes" id="UP000010556"/>
    </source>
</evidence>
<dbReference type="GO" id="GO:0005654">
    <property type="term" value="C:nucleoplasm"/>
    <property type="evidence" value="ECO:0007669"/>
    <property type="project" value="TreeGrafter"/>
</dbReference>
<evidence type="ECO:0000256" key="10">
    <source>
        <dbReference type="ARBA" id="ARBA00064602"/>
    </source>
</evidence>
<evidence type="ECO:0000256" key="12">
    <source>
        <dbReference type="SAM" id="MobiDB-lite"/>
    </source>
</evidence>
<evidence type="ECO:0000256" key="5">
    <source>
        <dbReference type="ARBA" id="ARBA00023015"/>
    </source>
</evidence>
<feature type="region of interest" description="Disordered" evidence="12">
    <location>
        <begin position="256"/>
        <end position="286"/>
    </location>
</feature>
<comment type="function">
    <text evidence="9">Regulator which is able to repress transcription, possibly via its interaction with a multiprotein chromatin remodeling complex that modifies the chromatin. Its interaction with BRCA2 suggests that it may play a central role in the DNA repair function of BRCA2. Mediates ligand-dependent transcriptional activation by nuclear hormone receptors.</text>
</comment>
<evidence type="ECO:0000256" key="6">
    <source>
        <dbReference type="ARBA" id="ARBA00023163"/>
    </source>
</evidence>
<evidence type="ECO:0000256" key="8">
    <source>
        <dbReference type="ARBA" id="ARBA00023242"/>
    </source>
</evidence>
<dbReference type="PANTHER" id="PTHR16500:SF3">
    <property type="entry name" value="BRCA2-INTERACTING TRANSCRIPTIONAL REPRESSOR EMSY"/>
    <property type="match status" value="1"/>
</dbReference>
<evidence type="ECO:0000256" key="9">
    <source>
        <dbReference type="ARBA" id="ARBA00058051"/>
    </source>
</evidence>
<feature type="region of interest" description="Disordered" evidence="12">
    <location>
        <begin position="999"/>
        <end position="1018"/>
    </location>
</feature>